<dbReference type="KEGG" id="aaq:AOC05_02920"/>
<keyword evidence="2" id="KW-1133">Transmembrane helix</keyword>
<dbReference type="SUPFAM" id="SSF49265">
    <property type="entry name" value="Fibronectin type III"/>
    <property type="match status" value="1"/>
</dbReference>
<feature type="compositionally biased region" description="Pro residues" evidence="1">
    <location>
        <begin position="70"/>
        <end position="96"/>
    </location>
</feature>
<feature type="transmembrane region" description="Helical" evidence="2">
    <location>
        <begin position="29"/>
        <end position="53"/>
    </location>
</feature>
<accession>A0A0M4RMY4</accession>
<evidence type="ECO:0000256" key="1">
    <source>
        <dbReference type="SAM" id="MobiDB-lite"/>
    </source>
</evidence>
<dbReference type="InterPro" id="IPR036116">
    <property type="entry name" value="FN3_sf"/>
</dbReference>
<keyword evidence="2" id="KW-0472">Membrane</keyword>
<keyword evidence="2" id="KW-0812">Transmembrane</keyword>
<name>A0A0M4RMY4_9MICC</name>
<evidence type="ECO:0000256" key="2">
    <source>
        <dbReference type="SAM" id="Phobius"/>
    </source>
</evidence>
<keyword evidence="4" id="KW-1185">Reference proteome</keyword>
<evidence type="ECO:0000313" key="3">
    <source>
        <dbReference type="EMBL" id="ALE91538.1"/>
    </source>
</evidence>
<dbReference type="PATRIC" id="fig|656366.3.peg.645"/>
<dbReference type="RefSeq" id="WP_062005551.1">
    <property type="nucleotide sequence ID" value="NZ_CP012677.1"/>
</dbReference>
<dbReference type="Proteomes" id="UP000062833">
    <property type="component" value="Chromosome"/>
</dbReference>
<organism evidence="3 4">
    <name type="scientific">Arthrobacter alpinus</name>
    <dbReference type="NCBI Taxonomy" id="656366"/>
    <lineage>
        <taxon>Bacteria</taxon>
        <taxon>Bacillati</taxon>
        <taxon>Actinomycetota</taxon>
        <taxon>Actinomycetes</taxon>
        <taxon>Micrococcales</taxon>
        <taxon>Micrococcaceae</taxon>
        <taxon>Arthrobacter</taxon>
    </lineage>
</organism>
<reference evidence="4" key="1">
    <citation type="submission" date="2015-09" db="EMBL/GenBank/DDBJ databases">
        <title>Complete genome of Arthrobacter alpinus strain R3.8.</title>
        <authorList>
            <person name="See-Too W.S."/>
            <person name="Chan K.G."/>
        </authorList>
    </citation>
    <scope>NUCLEOTIDE SEQUENCE [LARGE SCALE GENOMIC DNA]</scope>
    <source>
        <strain evidence="4">R3.8</strain>
    </source>
</reference>
<protein>
    <submittedName>
        <fullName evidence="3">Uncharacterized protein</fullName>
    </submittedName>
</protein>
<dbReference type="AlphaFoldDB" id="A0A0M4RMY4"/>
<evidence type="ECO:0000313" key="4">
    <source>
        <dbReference type="Proteomes" id="UP000062833"/>
    </source>
</evidence>
<feature type="compositionally biased region" description="Polar residues" evidence="1">
    <location>
        <begin position="1"/>
        <end position="12"/>
    </location>
</feature>
<feature type="region of interest" description="Disordered" evidence="1">
    <location>
        <begin position="66"/>
        <end position="97"/>
    </location>
</feature>
<sequence length="336" mass="35540">MNPQEPQESGPSTKDPATRTRRSLRDIPGFTFAAVAFVLVVVLGVGGTAIANWNQSTTATIAITAGAAPTPTPKPTVPPTTPPTTPPTAPPTPPAGPSNVVASPVFATRPTAIQFPYWGLCTPDDSDQQNARFTFTWTGGKPNTTGYVVTLMSVSGTSYNQTQIVDVSQATFSMKRGFAGTGNFILRVQPMNGGTAGDPSYKTVTLNYFYSSTTCWVTYDQEPLPATLTVSTVPPAPRPTDNAINLSWTAPAGGATSYVVSIKSDNSTYGTEFPSATLGTTLTFPPRVLNANGKPAAYAAFYGNYTLRIQPMNGTTPGDPVYKDIQYMANKLVMLD</sequence>
<gene>
    <name evidence="3" type="ORF">AOC05_02920</name>
</gene>
<proteinExistence type="predicted"/>
<dbReference type="PRINTS" id="PR01217">
    <property type="entry name" value="PRICHEXTENSN"/>
</dbReference>
<dbReference type="EMBL" id="CP012677">
    <property type="protein sequence ID" value="ALE91538.1"/>
    <property type="molecule type" value="Genomic_DNA"/>
</dbReference>
<feature type="region of interest" description="Disordered" evidence="1">
    <location>
        <begin position="1"/>
        <end position="20"/>
    </location>
</feature>